<dbReference type="Gene3D" id="2.40.30.40">
    <property type="entry name" value="Peptidase M42, domain 2"/>
    <property type="match status" value="1"/>
</dbReference>
<accession>A0ABW1DMB7</accession>
<evidence type="ECO:0000256" key="1">
    <source>
        <dbReference type="ARBA" id="ARBA00006272"/>
    </source>
</evidence>
<dbReference type="PANTHER" id="PTHR32481:SF7">
    <property type="entry name" value="AMINOPEPTIDASE YHFE-RELATED"/>
    <property type="match status" value="1"/>
</dbReference>
<dbReference type="CDD" id="cd05657">
    <property type="entry name" value="M42_glucanase_like"/>
    <property type="match status" value="1"/>
</dbReference>
<dbReference type="InterPro" id="IPR008007">
    <property type="entry name" value="Peptidase_M42"/>
</dbReference>
<reference evidence="8" key="1">
    <citation type="journal article" date="2019" name="Int. J. Syst. Evol. Microbiol.">
        <title>The Global Catalogue of Microorganisms (GCM) 10K type strain sequencing project: providing services to taxonomists for standard genome sequencing and annotation.</title>
        <authorList>
            <consortium name="The Broad Institute Genomics Platform"/>
            <consortium name="The Broad Institute Genome Sequencing Center for Infectious Disease"/>
            <person name="Wu L."/>
            <person name="Ma J."/>
        </authorList>
    </citation>
    <scope>NUCLEOTIDE SEQUENCE [LARGE SCALE GENOMIC DNA]</scope>
    <source>
        <strain evidence="8">CGMCC 1.15053</strain>
    </source>
</reference>
<evidence type="ECO:0000256" key="4">
    <source>
        <dbReference type="ARBA" id="ARBA00022723"/>
    </source>
</evidence>
<protein>
    <submittedName>
        <fullName evidence="7">M42 family metallopeptidase</fullName>
    </submittedName>
</protein>
<dbReference type="PIRSF" id="PIRSF001123">
    <property type="entry name" value="PepA_GA"/>
    <property type="match status" value="1"/>
</dbReference>
<dbReference type="RefSeq" id="WP_380049503.1">
    <property type="nucleotide sequence ID" value="NZ_JBHSOH010000012.1"/>
</dbReference>
<comment type="caution">
    <text evidence="7">The sequence shown here is derived from an EMBL/GenBank/DDBJ whole genome shotgun (WGS) entry which is preliminary data.</text>
</comment>
<evidence type="ECO:0000256" key="2">
    <source>
        <dbReference type="ARBA" id="ARBA00022438"/>
    </source>
</evidence>
<proteinExistence type="inferred from homology"/>
<dbReference type="Proteomes" id="UP001595979">
    <property type="component" value="Unassembled WGS sequence"/>
</dbReference>
<keyword evidence="4" id="KW-0479">Metal-binding</keyword>
<name>A0ABW1DMB7_9DEIO</name>
<sequence length="357" mass="37636">MTRTAAAPTPLEYTLDVLVRLLETPSPTGFTEQAVVLVAAELEALGITPVRTRKGALTWEVPGTGEGHVTFSGHVDTLGAMVKAIKPGGRLLLAALGGYDWATVEGEDVLVHTQEGRAITGTVVNVRQSTHVHGAALRELRREQSVMEVRLDQDTRSASETLNLGIGVGDFVSFDARPRVTPAGYIKARHLDNKAAVAVFLGVTRELLGAPPARTVAFHVTTYEEVGHGAATGIAPHTDELVAVDMAAVGEGQTSSEHHVTLCVADSGGPYDHALGNRLRAAARRAGLELRIDLYPYYASDGTAAWRAGGDYPVALIGPGVDASHAYERTHTDALEATATLILAHVRAGERGGAQEA</sequence>
<dbReference type="SUPFAM" id="SSF53187">
    <property type="entry name" value="Zn-dependent exopeptidases"/>
    <property type="match status" value="1"/>
</dbReference>
<dbReference type="Gene3D" id="3.40.630.10">
    <property type="entry name" value="Zn peptidases"/>
    <property type="match status" value="1"/>
</dbReference>
<evidence type="ECO:0000313" key="7">
    <source>
        <dbReference type="EMBL" id="MFC5848964.1"/>
    </source>
</evidence>
<dbReference type="InterPro" id="IPR023367">
    <property type="entry name" value="Peptidase_M42_dom2"/>
</dbReference>
<comment type="similarity">
    <text evidence="1 6">Belongs to the peptidase M42 family.</text>
</comment>
<evidence type="ECO:0000256" key="6">
    <source>
        <dbReference type="PIRNR" id="PIRNR001123"/>
    </source>
</evidence>
<dbReference type="Pfam" id="PF05343">
    <property type="entry name" value="Peptidase_M42"/>
    <property type="match status" value="1"/>
</dbReference>
<dbReference type="EMBL" id="JBHSOH010000012">
    <property type="protein sequence ID" value="MFC5848964.1"/>
    <property type="molecule type" value="Genomic_DNA"/>
</dbReference>
<dbReference type="InterPro" id="IPR051464">
    <property type="entry name" value="Peptidase_M42_aminopept"/>
</dbReference>
<keyword evidence="8" id="KW-1185">Reference proteome</keyword>
<keyword evidence="2" id="KW-0031">Aminopeptidase</keyword>
<keyword evidence="5" id="KW-0378">Hydrolase</keyword>
<dbReference type="SUPFAM" id="SSF101821">
    <property type="entry name" value="Aminopeptidase/glucanase lid domain"/>
    <property type="match status" value="1"/>
</dbReference>
<evidence type="ECO:0000256" key="3">
    <source>
        <dbReference type="ARBA" id="ARBA00022670"/>
    </source>
</evidence>
<dbReference type="PANTHER" id="PTHR32481">
    <property type="entry name" value="AMINOPEPTIDASE"/>
    <property type="match status" value="1"/>
</dbReference>
<gene>
    <name evidence="7" type="ORF">ACFPQ6_11650</name>
</gene>
<evidence type="ECO:0000313" key="8">
    <source>
        <dbReference type="Proteomes" id="UP001595979"/>
    </source>
</evidence>
<organism evidence="7 8">
    <name type="scientific">Deinococcus petrolearius</name>
    <dbReference type="NCBI Taxonomy" id="1751295"/>
    <lineage>
        <taxon>Bacteria</taxon>
        <taxon>Thermotogati</taxon>
        <taxon>Deinococcota</taxon>
        <taxon>Deinococci</taxon>
        <taxon>Deinococcales</taxon>
        <taxon>Deinococcaceae</taxon>
        <taxon>Deinococcus</taxon>
    </lineage>
</organism>
<evidence type="ECO:0000256" key="5">
    <source>
        <dbReference type="ARBA" id="ARBA00022801"/>
    </source>
</evidence>
<keyword evidence="3" id="KW-0645">Protease</keyword>